<keyword evidence="1" id="KW-0732">Signal</keyword>
<organism evidence="3 4">
    <name type="scientific">Parachitinimonas caeni</name>
    <dbReference type="NCBI Taxonomy" id="3031301"/>
    <lineage>
        <taxon>Bacteria</taxon>
        <taxon>Pseudomonadati</taxon>
        <taxon>Pseudomonadota</taxon>
        <taxon>Betaproteobacteria</taxon>
        <taxon>Neisseriales</taxon>
        <taxon>Chitinibacteraceae</taxon>
        <taxon>Parachitinimonas</taxon>
    </lineage>
</organism>
<feature type="signal peptide" evidence="1">
    <location>
        <begin position="1"/>
        <end position="21"/>
    </location>
</feature>
<evidence type="ECO:0000259" key="2">
    <source>
        <dbReference type="Pfam" id="PF00188"/>
    </source>
</evidence>
<evidence type="ECO:0000313" key="3">
    <source>
        <dbReference type="EMBL" id="MDK2126196.1"/>
    </source>
</evidence>
<dbReference type="CDD" id="cd05379">
    <property type="entry name" value="CAP_bacterial"/>
    <property type="match status" value="1"/>
</dbReference>
<evidence type="ECO:0000256" key="1">
    <source>
        <dbReference type="SAM" id="SignalP"/>
    </source>
</evidence>
<dbReference type="Pfam" id="PF00188">
    <property type="entry name" value="CAP"/>
    <property type="match status" value="1"/>
</dbReference>
<proteinExistence type="predicted"/>
<sequence length="670" mass="71294">MSHPRHFTPLLICLATASALAAPQFPSSIAGMEHTLNRFAADSGYSLDTTSRESVRMFYRTIYTSSDGVASGWNGNLGSCAAGDTSAEFKAAILRRINWFRAMAGVPASVAFDATFNQKAQQSAMLMAANKSLSHNPPTSWTCYNATGAEAAGKSNIALGNFGPNAISSGYMRDGGGGNSAVGHRRWILYPQTRFMGTGDVDGSIAGTSSNSLWVFDGNSGSARPTVRDEFVAWPPKGYVPYRTVYPRWSFSYPGADFSAAQISMTENGAPLATKAEAVQNGYGENTLVWYPGSYTDGSTWPKPQADTAYTVTIQNVKIGGAAKSFSYTVTVFDPDTTGPDTVAQTISGSSSAKLNETSRYEFTPMPGATAYQWRQLQVSPYQLDDGAEAGTSNFSVVTTGGYPITVNNVVASGSAAFHLAHVQPTDQTLTLNQALLAGGNTALSFSSRLGYAGTGQLALLEISQDDGASWFPAYQQAGTGSAGESAFKTQTVSLAGYAGRTLRARFRFTYTGGTYYPQSSTGVGWYIDNIRITGANAISNIGSPQTASGNGFDFKPITTGDVLLQVRPGLYDYFSDWSTAKRVTVSTGGTTASDEDRLMNWAESKYPQFFSPAATTIQVAGYTARAYKSGVYLGVKSGRVYVYGPPFGPQVLDVGSLADWMKQVSADHF</sequence>
<gene>
    <name evidence="3" type="ORF">PZA18_19305</name>
</gene>
<dbReference type="Proteomes" id="UP001172778">
    <property type="component" value="Unassembled WGS sequence"/>
</dbReference>
<reference evidence="3" key="1">
    <citation type="submission" date="2023-03" db="EMBL/GenBank/DDBJ databases">
        <title>Chitinimonas shenzhenensis gen. nov., sp. nov., a novel member of family Burkholderiaceae isolated from activated sludge collected in Shen Zhen, China.</title>
        <authorList>
            <person name="Wang X."/>
        </authorList>
    </citation>
    <scope>NUCLEOTIDE SEQUENCE</scope>
    <source>
        <strain evidence="3">DQS-5</strain>
    </source>
</reference>
<dbReference type="EMBL" id="JARRAF010000033">
    <property type="protein sequence ID" value="MDK2126196.1"/>
    <property type="molecule type" value="Genomic_DNA"/>
</dbReference>
<dbReference type="Gene3D" id="3.40.33.10">
    <property type="entry name" value="CAP"/>
    <property type="match status" value="1"/>
</dbReference>
<name>A0ABT7E1L4_9NEIS</name>
<protein>
    <submittedName>
        <fullName evidence="3">CAP domain-containing protein</fullName>
    </submittedName>
</protein>
<evidence type="ECO:0000313" key="4">
    <source>
        <dbReference type="Proteomes" id="UP001172778"/>
    </source>
</evidence>
<dbReference type="Gene3D" id="2.60.120.260">
    <property type="entry name" value="Galactose-binding domain-like"/>
    <property type="match status" value="1"/>
</dbReference>
<comment type="caution">
    <text evidence="3">The sequence shown here is derived from an EMBL/GenBank/DDBJ whole genome shotgun (WGS) entry which is preliminary data.</text>
</comment>
<accession>A0ABT7E1L4</accession>
<dbReference type="InterPro" id="IPR035940">
    <property type="entry name" value="CAP_sf"/>
</dbReference>
<feature type="domain" description="SCP" evidence="2">
    <location>
        <begin position="94"/>
        <end position="202"/>
    </location>
</feature>
<keyword evidence="4" id="KW-1185">Reference proteome</keyword>
<dbReference type="InterPro" id="IPR014044">
    <property type="entry name" value="CAP_dom"/>
</dbReference>
<dbReference type="SUPFAM" id="SSF55797">
    <property type="entry name" value="PR-1-like"/>
    <property type="match status" value="1"/>
</dbReference>
<dbReference type="RefSeq" id="WP_284102514.1">
    <property type="nucleotide sequence ID" value="NZ_JARRAF010000033.1"/>
</dbReference>
<feature type="chain" id="PRO_5046155538" evidence="1">
    <location>
        <begin position="22"/>
        <end position="670"/>
    </location>
</feature>